<dbReference type="PANTHER" id="PTHR34047:SF10">
    <property type="entry name" value="GROUP II INTRON-ASSOCIATED OPEN READING FRAME"/>
    <property type="match status" value="1"/>
</dbReference>
<dbReference type="Pfam" id="PF01844">
    <property type="entry name" value="HNH"/>
    <property type="match status" value="1"/>
</dbReference>
<dbReference type="AlphaFoldDB" id="A0A7Y1FBT2"/>
<dbReference type="GO" id="GO:0003964">
    <property type="term" value="F:RNA-directed DNA polymerase activity"/>
    <property type="evidence" value="ECO:0007669"/>
    <property type="project" value="UniProtKB-KW"/>
</dbReference>
<dbReference type="CDD" id="cd01651">
    <property type="entry name" value="RT_G2_intron"/>
    <property type="match status" value="1"/>
</dbReference>
<dbReference type="Pfam" id="PF08388">
    <property type="entry name" value="GIIM"/>
    <property type="match status" value="1"/>
</dbReference>
<dbReference type="NCBIfam" id="TIGR04416">
    <property type="entry name" value="group_II_RT_mat"/>
    <property type="match status" value="1"/>
</dbReference>
<dbReference type="GO" id="GO:0004519">
    <property type="term" value="F:endonuclease activity"/>
    <property type="evidence" value="ECO:0007669"/>
    <property type="project" value="InterPro"/>
</dbReference>
<dbReference type="InterPro" id="IPR013597">
    <property type="entry name" value="Mat_intron_G2"/>
</dbReference>
<protein>
    <submittedName>
        <fullName evidence="3">Group II intron reverse transcriptase/maturase</fullName>
        <ecNumber evidence="3">2.7.7.49</ecNumber>
    </submittedName>
</protein>
<accession>A0A7Y1FBT2</accession>
<dbReference type="Gene3D" id="1.10.30.50">
    <property type="match status" value="1"/>
</dbReference>
<dbReference type="PROSITE" id="PS50878">
    <property type="entry name" value="RT_POL"/>
    <property type="match status" value="1"/>
</dbReference>
<dbReference type="EMBL" id="JAAQWG010000052">
    <property type="protein sequence ID" value="NMY12154.1"/>
    <property type="molecule type" value="Genomic_DNA"/>
</dbReference>
<dbReference type="CDD" id="cd00085">
    <property type="entry name" value="HNHc"/>
    <property type="match status" value="1"/>
</dbReference>
<dbReference type="InterPro" id="IPR002711">
    <property type="entry name" value="HNH"/>
</dbReference>
<dbReference type="InterPro" id="IPR003615">
    <property type="entry name" value="HNH_nuc"/>
</dbReference>
<dbReference type="InterPro" id="IPR025960">
    <property type="entry name" value="RVT_N"/>
</dbReference>
<reference evidence="3 4" key="1">
    <citation type="journal article" date="2020" name="Front. Microbiol.">
        <title>Genetic Organization of the aprX-lipA2 Operon Affects the Proteolytic Potential of Pseudomonas Species in Milk.</title>
        <authorList>
            <person name="Maier C."/>
            <person name="Huptas C."/>
            <person name="von Neubeck M."/>
            <person name="Scherer S."/>
            <person name="Wenning M."/>
            <person name="Lucking G."/>
        </authorList>
    </citation>
    <scope>NUCLEOTIDE SEQUENCE [LARGE SCALE GENOMIC DNA]</scope>
    <source>
        <strain evidence="3 4">DSM 16272</strain>
    </source>
</reference>
<dbReference type="RefSeq" id="WP_169885723.1">
    <property type="nucleotide sequence ID" value="NZ_JAAQWG010000052.1"/>
</dbReference>
<dbReference type="InterPro" id="IPR030931">
    <property type="entry name" value="Group_II_RT_mat"/>
</dbReference>
<dbReference type="Pfam" id="PF00078">
    <property type="entry name" value="RVT_1"/>
    <property type="match status" value="1"/>
</dbReference>
<evidence type="ECO:0000313" key="3">
    <source>
        <dbReference type="EMBL" id="NMY12154.1"/>
    </source>
</evidence>
<dbReference type="Pfam" id="PF13655">
    <property type="entry name" value="RVT_N"/>
    <property type="match status" value="1"/>
</dbReference>
<keyword evidence="3" id="KW-0695">RNA-directed DNA polymerase</keyword>
<dbReference type="Proteomes" id="UP000537729">
    <property type="component" value="Unassembled WGS sequence"/>
</dbReference>
<comment type="similarity">
    <text evidence="1">Belongs to the bacterial reverse transcriptase family.</text>
</comment>
<feature type="domain" description="Reverse transcriptase" evidence="2">
    <location>
        <begin position="92"/>
        <end position="324"/>
    </location>
</feature>
<dbReference type="EC" id="2.7.7.49" evidence="3"/>
<evidence type="ECO:0000313" key="4">
    <source>
        <dbReference type="Proteomes" id="UP000537729"/>
    </source>
</evidence>
<dbReference type="InterPro" id="IPR043502">
    <property type="entry name" value="DNA/RNA_pol_sf"/>
</dbReference>
<evidence type="ECO:0000259" key="2">
    <source>
        <dbReference type="PROSITE" id="PS50878"/>
    </source>
</evidence>
<sequence>MSAETLARAPSGVTWDGINWADVQRQVRRLQARIVKATQESRHNKVKALQWLLTHSFSGKALAVRRVTENKGKNTPGVDNVTWKTPVAKTNAIASLKRRGYSPLPLRRVLIPKKNGKTRPLGIPTMKCRAMQALYLLALEPIAETTADLNSYGFRPERSTADAGEQCFICLAKKTQAQWVLEADIQGCFDNISHDWMIANVPTDKTMLRKWLKAGFVYRHELFPTESGTPQGGIVSPVLANMTLDGLAARLAKRFPQEKQAGLRMYMIRYADDFIITGNSKEWLEHDVKPVVVEFLAERGLVLSPEKTKVTHIKDGFDFLGWNIRKYNGKLLIKPSKANVKAHLDKIREIIKGNKTAKQVNLIRLLNPVLRGWANYHRHVVSKKTFARIDHNIWSMLWQWATRRHPNKGVKWVKERYFRTQGARNWIFAATEEKEDGSKRDFILLKESDTPIQRHIKIKAAANPYDPQWEQYFESRWGKKMLSSAKGRGKMYRVWLRQDGMCPTCQKPITKRTPWDIRHMVKRTDGGSDAASNLQMYHLNCQRNQKYAEYEAV</sequence>
<dbReference type="PANTHER" id="PTHR34047">
    <property type="entry name" value="NUCLEAR INTRON MATURASE 1, MITOCHONDRIAL-RELATED"/>
    <property type="match status" value="1"/>
</dbReference>
<dbReference type="InterPro" id="IPR000477">
    <property type="entry name" value="RT_dom"/>
</dbReference>
<name>A0A7Y1FBT2_PSEVE</name>
<keyword evidence="3" id="KW-0548">Nucleotidyltransferase</keyword>
<dbReference type="SUPFAM" id="SSF56672">
    <property type="entry name" value="DNA/RNA polymerases"/>
    <property type="match status" value="1"/>
</dbReference>
<keyword evidence="3" id="KW-0808">Transferase</keyword>
<dbReference type="InterPro" id="IPR051083">
    <property type="entry name" value="GrpII_Intron_Splice-Mob/Def"/>
</dbReference>
<dbReference type="GO" id="GO:0003676">
    <property type="term" value="F:nucleic acid binding"/>
    <property type="evidence" value="ECO:0007669"/>
    <property type="project" value="InterPro"/>
</dbReference>
<dbReference type="SMART" id="SM00507">
    <property type="entry name" value="HNHc"/>
    <property type="match status" value="1"/>
</dbReference>
<dbReference type="GO" id="GO:0008270">
    <property type="term" value="F:zinc ion binding"/>
    <property type="evidence" value="ECO:0007669"/>
    <property type="project" value="InterPro"/>
</dbReference>
<organism evidence="3 4">
    <name type="scientific">Pseudomonas veronii</name>
    <dbReference type="NCBI Taxonomy" id="76761"/>
    <lineage>
        <taxon>Bacteria</taxon>
        <taxon>Pseudomonadati</taxon>
        <taxon>Pseudomonadota</taxon>
        <taxon>Gammaproteobacteria</taxon>
        <taxon>Pseudomonadales</taxon>
        <taxon>Pseudomonadaceae</taxon>
        <taxon>Pseudomonas</taxon>
    </lineage>
</organism>
<proteinExistence type="inferred from homology"/>
<gene>
    <name evidence="3" type="primary">ltrA</name>
    <name evidence="3" type="ORF">HBO38_27640</name>
</gene>
<comment type="caution">
    <text evidence="3">The sequence shown here is derived from an EMBL/GenBank/DDBJ whole genome shotgun (WGS) entry which is preliminary data.</text>
</comment>
<evidence type="ECO:0000256" key="1">
    <source>
        <dbReference type="ARBA" id="ARBA00034120"/>
    </source>
</evidence>